<evidence type="ECO:0000313" key="2">
    <source>
        <dbReference type="Proteomes" id="UP000182498"/>
    </source>
</evidence>
<dbReference type="EMBL" id="FAUH01000013">
    <property type="protein sequence ID" value="CUU66621.1"/>
    <property type="molecule type" value="Genomic_DNA"/>
</dbReference>
<keyword evidence="2" id="KW-1185">Reference proteome</keyword>
<name>A0A0X2NPI7_9CORY</name>
<dbReference type="OrthoDB" id="143162at2"/>
<evidence type="ECO:0008006" key="3">
    <source>
        <dbReference type="Google" id="ProtNLM"/>
    </source>
</evidence>
<dbReference type="RefSeq" id="WP_073884325.1">
    <property type="nucleotide sequence ID" value="NZ_FAUH01000013.1"/>
</dbReference>
<reference evidence="2" key="1">
    <citation type="submission" date="2015-11" db="EMBL/GenBank/DDBJ databases">
        <authorList>
            <person name="Dugat-Bony E."/>
        </authorList>
    </citation>
    <scope>NUCLEOTIDE SEQUENCE [LARGE SCALE GENOMIC DNA]</scope>
    <source>
        <strain evidence="2">Mu292</strain>
    </source>
</reference>
<organism evidence="1 2">
    <name type="scientific">Corynebacterium variabile</name>
    <dbReference type="NCBI Taxonomy" id="1727"/>
    <lineage>
        <taxon>Bacteria</taxon>
        <taxon>Bacillati</taxon>
        <taxon>Actinomycetota</taxon>
        <taxon>Actinomycetes</taxon>
        <taxon>Mycobacteriales</taxon>
        <taxon>Corynebacteriaceae</taxon>
        <taxon>Corynebacterium</taxon>
    </lineage>
</organism>
<protein>
    <recommendedName>
        <fullName evidence="3">ESX-1 scaffolding and assembly protein SaeC</fullName>
    </recommendedName>
</protein>
<evidence type="ECO:0000313" key="1">
    <source>
        <dbReference type="EMBL" id="CUU66621.1"/>
    </source>
</evidence>
<accession>A0A0X2NPI7</accession>
<proteinExistence type="predicted"/>
<gene>
    <name evidence="1" type="ORF">CVAR292_01968</name>
</gene>
<dbReference type="Proteomes" id="UP000182498">
    <property type="component" value="Unassembled WGS sequence"/>
</dbReference>
<sequence>MSEPQYGTVPNGSHGVRDPYTFGMLAPGSTSADGRLLPHDWADAHVHCVAMAGARASGKSLYTAVMIKQLEELASRFGRVVEAADASTQERYRTYYETPLYREMKHMPATPPASNADAYQRDPLIFSLGRWTGADGVVRPHYLVFRDVAGEDLENIPSDPAELAFFTAADLIIFLFDPLRVDQIRTYLQGIIPPQALTGGDPEDVLRNLFRLLGPARPKLAVTISKFDTLQKLSETTGSQWSQIMGNNGAAFRRDSGWTYDRNDQLLLHMEIESLLRYMEADRLVNLIGQDYGWTQDSANPAGQHTEEPHIRPDLWQYFAVSALGESPRGEQLSRHGIAPYRVLDPVRSILAKHRVFEEAGR</sequence>
<dbReference type="AlphaFoldDB" id="A0A0X2NPI7"/>